<dbReference type="RefSeq" id="WP_177238735.1">
    <property type="nucleotide sequence ID" value="NZ_FOUY01000040.1"/>
</dbReference>
<dbReference type="AlphaFoldDB" id="A0A1I5FQ50"/>
<evidence type="ECO:0000313" key="3">
    <source>
        <dbReference type="Proteomes" id="UP000199614"/>
    </source>
</evidence>
<dbReference type="EMBL" id="FOUY01000040">
    <property type="protein sequence ID" value="SFO25907.1"/>
    <property type="molecule type" value="Genomic_DNA"/>
</dbReference>
<organism evidence="2 3">
    <name type="scientific">Pseudonocardia ammonioxydans</name>
    <dbReference type="NCBI Taxonomy" id="260086"/>
    <lineage>
        <taxon>Bacteria</taxon>
        <taxon>Bacillati</taxon>
        <taxon>Actinomycetota</taxon>
        <taxon>Actinomycetes</taxon>
        <taxon>Pseudonocardiales</taxon>
        <taxon>Pseudonocardiaceae</taxon>
        <taxon>Pseudonocardia</taxon>
    </lineage>
</organism>
<evidence type="ECO:0000313" key="2">
    <source>
        <dbReference type="EMBL" id="SFO25907.1"/>
    </source>
</evidence>
<accession>A0A1I5FQ50</accession>
<protein>
    <submittedName>
        <fullName evidence="2">Uncharacterized protein</fullName>
    </submittedName>
</protein>
<name>A0A1I5FQ50_PSUAM</name>
<sequence length="273" mass="30210">MNTQTAETTTIDAAEEMGQVADLIAAGATREARRRTARLADTATVTTRALLGDILAALETHPAVAVPRLRHLWKVSDEDGRALVLACVPHAERRAEAATQAERMAQATRAERREYARRRPGAVVTRQGTPQPRRSQRATDNDTASRRYFDERVDPAEDTDEQSDYQQLDYDLAAVPPMRGLPCVACGVERSTRDQQRSHDDGLCEDCREDGTAGVAIRTATATRAEVLIARCEYIAATSATPAARNARLNRDWRCLRTADRFTVSDWHARQPA</sequence>
<keyword evidence="3" id="KW-1185">Reference proteome</keyword>
<evidence type="ECO:0000256" key="1">
    <source>
        <dbReference type="SAM" id="MobiDB-lite"/>
    </source>
</evidence>
<gene>
    <name evidence="2" type="ORF">SAMN05216207_10403</name>
</gene>
<feature type="region of interest" description="Disordered" evidence="1">
    <location>
        <begin position="98"/>
        <end position="164"/>
    </location>
</feature>
<feature type="compositionally biased region" description="Low complexity" evidence="1">
    <location>
        <begin position="98"/>
        <end position="108"/>
    </location>
</feature>
<dbReference type="Proteomes" id="UP000199614">
    <property type="component" value="Unassembled WGS sequence"/>
</dbReference>
<feature type="compositionally biased region" description="Basic and acidic residues" evidence="1">
    <location>
        <begin position="137"/>
        <end position="155"/>
    </location>
</feature>
<reference evidence="2 3" key="1">
    <citation type="submission" date="2016-10" db="EMBL/GenBank/DDBJ databases">
        <authorList>
            <person name="de Groot N.N."/>
        </authorList>
    </citation>
    <scope>NUCLEOTIDE SEQUENCE [LARGE SCALE GENOMIC DNA]</scope>
    <source>
        <strain evidence="2 3">CGMCC 4.1877</strain>
    </source>
</reference>
<proteinExistence type="predicted"/>